<dbReference type="InterPro" id="IPR000742">
    <property type="entry name" value="EGF"/>
</dbReference>
<organism evidence="6 7">
    <name type="scientific">Saccoglossus kowalevskii</name>
    <name type="common">Acorn worm</name>
    <dbReference type="NCBI Taxonomy" id="10224"/>
    <lineage>
        <taxon>Eukaryota</taxon>
        <taxon>Metazoa</taxon>
        <taxon>Hemichordata</taxon>
        <taxon>Enteropneusta</taxon>
        <taxon>Harrimaniidae</taxon>
        <taxon>Saccoglossus</taxon>
    </lineage>
</organism>
<dbReference type="PROSITE" id="PS01186">
    <property type="entry name" value="EGF_2"/>
    <property type="match status" value="1"/>
</dbReference>
<feature type="domain" description="EGF-like" evidence="5">
    <location>
        <begin position="452"/>
        <end position="486"/>
    </location>
</feature>
<dbReference type="Gene3D" id="2.10.25.10">
    <property type="entry name" value="Laminin"/>
    <property type="match status" value="1"/>
</dbReference>
<dbReference type="PROSITE" id="PS50026">
    <property type="entry name" value="EGF_3"/>
    <property type="match status" value="1"/>
</dbReference>
<evidence type="ECO:0000256" key="1">
    <source>
        <dbReference type="ARBA" id="ARBA00022729"/>
    </source>
</evidence>
<comment type="caution">
    <text evidence="3">Lacks conserved residue(s) required for the propagation of feature annotation.</text>
</comment>
<sequence>MNGITVSGIGGSIDITNVNVLSNYGYGMEINPQTVVTSDLRVSISECDIDDNGRSAIAYYGNSKNPADIEIIVHHVSLHHNGMLLSSYTYDGDAAVSLDAGVTTFHISTNDFTANSFGAIRINTQEVNSPYILPTTCISNNHFEGNAGCEVMLLESEQETGVVFIDGNTVIHNVLGDNKSIVRLHNVVAYVNRNQFIFNVGLYLLHWSHDSTPNGLQECNANLMLYNKGIKPGRKFTLVTTGSGITFKDNHFENPANDFEFSGESGSDVTSIDVIDNWWSIDSAADIKAKIRDSSFVNGFPHAEFLPFKTTSSVKSNQCPNGYVLLENNCYSLPEGSVSINDARLKCTDIGGSIPTSSDELAVVSVITMQGSLCIEQFQVWIEDQPDCKLLTVTLSTGNHVLGIIDCSEKIPAMTVCKIPATNNCPGQCSSNGVCVIYTCNCHSGWEGTDCSLFHCHDVNDCSDAGMCVGPNNCACINGWEGEDCSENSCDGLSSCDECSFSTGCGWCDTTPTCMSGDGSGPDQGSCLSWFYYSCITLGNGPDCSAHIMSIDCEDNQCDSTTGNFFPGSCPTCHDVEHCYKDEPSGCRSWDESTCPDGVIHPDYSDPTRILNSALKDNVKQIDVNDAVLYSCPALNVNDEVDDSLLIVTRDIINVQEGDIISSAQSEGILHEILTLVELNQYEIILGYPADFEDVIAYADFRQELEPAPIDDSLVHENGISDIIASELRTGGITVDGATVHVIDDTTNVYKCMGNFYEAIGNSTQPVKSYFIAHPVGLVFDEGDIIISNHSNGFLADVVGIDDDEVNATFVRTQVTYCSTAATFQPSIKTGIHRVSDGAEVNVDLTCTGGNKIPGLLILPKVHSSDLDISVGDTVVSNPSLAFIGKVVSSRTYNGHVFIELLEISTDSDLLYIDVNDLVPISRRKRFAKDLVLRPGFKLKESITLSAGPVTYTVTPKVIFSTKFSFGFAASWYRGLTRVGIGFDGRLTESVKAVLKWNQSGSKKWSYNLVDVSVLTFLIPVINIPACLHFVVDFKAGIGYEIKGSLTGEVGASASLSAGAEWRKSKGIRIKFPTLNFKPIIKASASFPESGLASAFSNAAVIPKFEARIPSFMKELTKLLQKLPWWLKKILGIKSSDKNALGITLDIKTSIEGEATAALCDGACADPKEQIRVDMEGGIPGITSDAKIKLFRFIDIKKIFLLLRLQIGMARKDGVFHFFLVVCVLMVHLAYWI</sequence>
<evidence type="ECO:0000313" key="7">
    <source>
        <dbReference type="RefSeq" id="XP_006819220.1"/>
    </source>
</evidence>
<name>A0ABM0MGS9_SACKO</name>
<gene>
    <name evidence="7" type="primary">LOC100368335</name>
</gene>
<dbReference type="InterPro" id="IPR016187">
    <property type="entry name" value="CTDL_fold"/>
</dbReference>
<evidence type="ECO:0000259" key="5">
    <source>
        <dbReference type="PROSITE" id="PS50026"/>
    </source>
</evidence>
<feature type="disulfide bond" evidence="3">
    <location>
        <begin position="476"/>
        <end position="485"/>
    </location>
</feature>
<evidence type="ECO:0000256" key="3">
    <source>
        <dbReference type="PROSITE-ProRule" id="PRU00076"/>
    </source>
</evidence>
<keyword evidence="4" id="KW-0812">Transmembrane</keyword>
<evidence type="ECO:0000256" key="2">
    <source>
        <dbReference type="ARBA" id="ARBA00023157"/>
    </source>
</evidence>
<keyword evidence="3" id="KW-0245">EGF-like domain</keyword>
<dbReference type="SMART" id="SM00181">
    <property type="entry name" value="EGF"/>
    <property type="match status" value="2"/>
</dbReference>
<dbReference type="SUPFAM" id="SSF56436">
    <property type="entry name" value="C-type lectin-like"/>
    <property type="match status" value="1"/>
</dbReference>
<keyword evidence="6" id="KW-1185">Reference proteome</keyword>
<protein>
    <submittedName>
        <fullName evidence="7">Uncharacterized protein LOC100368335</fullName>
    </submittedName>
</protein>
<dbReference type="PROSITE" id="PS00022">
    <property type="entry name" value="EGF_1"/>
    <property type="match status" value="1"/>
</dbReference>
<dbReference type="Pfam" id="PF23106">
    <property type="entry name" value="EGF_Teneurin"/>
    <property type="match status" value="1"/>
</dbReference>
<reference evidence="7" key="1">
    <citation type="submission" date="2025-08" db="UniProtKB">
        <authorList>
            <consortium name="RefSeq"/>
        </authorList>
    </citation>
    <scope>IDENTIFICATION</scope>
    <source>
        <tissue evidence="7">Testes</tissue>
    </source>
</reference>
<evidence type="ECO:0000313" key="6">
    <source>
        <dbReference type="Proteomes" id="UP000694865"/>
    </source>
</evidence>
<dbReference type="InterPro" id="IPR050969">
    <property type="entry name" value="Dev_Signal_Modulators"/>
</dbReference>
<proteinExistence type="predicted"/>
<keyword evidence="2 3" id="KW-1015">Disulfide bond</keyword>
<dbReference type="RefSeq" id="XP_006819220.1">
    <property type="nucleotide sequence ID" value="XM_006819157.1"/>
</dbReference>
<dbReference type="Proteomes" id="UP000694865">
    <property type="component" value="Unplaced"/>
</dbReference>
<dbReference type="SMART" id="SM00710">
    <property type="entry name" value="PbH1"/>
    <property type="match status" value="4"/>
</dbReference>
<keyword evidence="1" id="KW-0732">Signal</keyword>
<evidence type="ECO:0000256" key="4">
    <source>
        <dbReference type="SAM" id="Phobius"/>
    </source>
</evidence>
<keyword evidence="4" id="KW-1133">Transmembrane helix</keyword>
<dbReference type="InterPro" id="IPR006626">
    <property type="entry name" value="PbH1"/>
</dbReference>
<dbReference type="PANTHER" id="PTHR14949:SF56">
    <property type="entry name" value="EGF-LIKE-DOMAIN, MULTIPLE 7"/>
    <property type="match status" value="1"/>
</dbReference>
<feature type="transmembrane region" description="Helical" evidence="4">
    <location>
        <begin position="1214"/>
        <end position="1232"/>
    </location>
</feature>
<dbReference type="GeneID" id="100368335"/>
<keyword evidence="4" id="KW-0472">Membrane</keyword>
<dbReference type="PANTHER" id="PTHR14949">
    <property type="entry name" value="EGF-LIKE-DOMAIN, MULTIPLE 7, 8"/>
    <property type="match status" value="1"/>
</dbReference>
<accession>A0ABM0MGS9</accession>